<name>A0ABV9AY63_9ACTN</name>
<evidence type="ECO:0000256" key="1">
    <source>
        <dbReference type="SAM" id="Phobius"/>
    </source>
</evidence>
<comment type="caution">
    <text evidence="3">The sequence shown here is derived from an EMBL/GenBank/DDBJ whole genome shotgun (WGS) entry which is preliminary data.</text>
</comment>
<sequence>MEAPAGQSAPSGAHSPSDTTELKAALKHLRTEPRGWVFTFKVGLCAVLTGTGVALALQPHLWARITGVILTGAMFAHAAELQHETLHNLAYRSRRTNAVCGIVLGLPMLISFAAYRAAHMRHHRDLGTPMNREFFDYGDQYGTKGDRSRLAAGLDWAARFAMVHHYALFAANLGRSLLGRDFEGENARISRRIRRDHLLAAAAVLALAALSWWTGSAVVLWAWLLPLVLVAAPVHAAVELPEHYGCETLNRDPFANTRTIRSNRLATWFTNGNNYHVEHHLMPNLPIERLPDLHREVRDRIRYFHRGYFDYFTKLLRK</sequence>
<dbReference type="Pfam" id="PF00487">
    <property type="entry name" value="FA_desaturase"/>
    <property type="match status" value="1"/>
</dbReference>
<feature type="domain" description="Fatty acid desaturase" evidence="2">
    <location>
        <begin position="62"/>
        <end position="311"/>
    </location>
</feature>
<reference evidence="4" key="1">
    <citation type="journal article" date="2019" name="Int. J. Syst. Evol. Microbiol.">
        <title>The Global Catalogue of Microorganisms (GCM) 10K type strain sequencing project: providing services to taxonomists for standard genome sequencing and annotation.</title>
        <authorList>
            <consortium name="The Broad Institute Genomics Platform"/>
            <consortium name="The Broad Institute Genome Sequencing Center for Infectious Disease"/>
            <person name="Wu L."/>
            <person name="Ma J."/>
        </authorList>
    </citation>
    <scope>NUCLEOTIDE SEQUENCE [LARGE SCALE GENOMIC DNA]</scope>
    <source>
        <strain evidence="4">CGMCC 4.7177</strain>
    </source>
</reference>
<dbReference type="Proteomes" id="UP001595839">
    <property type="component" value="Unassembled WGS sequence"/>
</dbReference>
<evidence type="ECO:0000259" key="2">
    <source>
        <dbReference type="Pfam" id="PF00487"/>
    </source>
</evidence>
<dbReference type="InterPro" id="IPR012171">
    <property type="entry name" value="Fatty_acid_desaturase"/>
</dbReference>
<evidence type="ECO:0000313" key="3">
    <source>
        <dbReference type="EMBL" id="MFC4502406.1"/>
    </source>
</evidence>
<feature type="transmembrane region" description="Helical" evidence="1">
    <location>
        <begin position="156"/>
        <end position="178"/>
    </location>
</feature>
<dbReference type="PANTHER" id="PTHR19353">
    <property type="entry name" value="FATTY ACID DESATURASE 2"/>
    <property type="match status" value="1"/>
</dbReference>
<dbReference type="InterPro" id="IPR005804">
    <property type="entry name" value="FA_desaturase_dom"/>
</dbReference>
<keyword evidence="1" id="KW-0812">Transmembrane</keyword>
<keyword evidence="4" id="KW-1185">Reference proteome</keyword>
<keyword evidence="1" id="KW-0472">Membrane</keyword>
<feature type="transmembrane region" description="Helical" evidence="1">
    <location>
        <begin position="198"/>
        <end position="214"/>
    </location>
</feature>
<organism evidence="3 4">
    <name type="scientific">Streptomyces vulcanius</name>
    <dbReference type="NCBI Taxonomy" id="1441876"/>
    <lineage>
        <taxon>Bacteria</taxon>
        <taxon>Bacillati</taxon>
        <taxon>Actinomycetota</taxon>
        <taxon>Actinomycetes</taxon>
        <taxon>Kitasatosporales</taxon>
        <taxon>Streptomycetaceae</taxon>
        <taxon>Streptomyces</taxon>
    </lineage>
</organism>
<dbReference type="RefSeq" id="WP_381175099.1">
    <property type="nucleotide sequence ID" value="NZ_JBHSFK010000015.1"/>
</dbReference>
<accession>A0ABV9AY63</accession>
<evidence type="ECO:0000313" key="4">
    <source>
        <dbReference type="Proteomes" id="UP001595839"/>
    </source>
</evidence>
<keyword evidence="1" id="KW-1133">Transmembrane helix</keyword>
<gene>
    <name evidence="3" type="ORF">ACFPIH_23235</name>
</gene>
<proteinExistence type="predicted"/>
<dbReference type="EMBL" id="JBHSFK010000015">
    <property type="protein sequence ID" value="MFC4502406.1"/>
    <property type="molecule type" value="Genomic_DNA"/>
</dbReference>
<protein>
    <submittedName>
        <fullName evidence="3">Fatty acid desaturase family protein</fullName>
    </submittedName>
</protein>
<dbReference type="PANTHER" id="PTHR19353:SF19">
    <property type="entry name" value="DELTA(5) FATTY ACID DESATURASE C-RELATED"/>
    <property type="match status" value="1"/>
</dbReference>
<feature type="transmembrane region" description="Helical" evidence="1">
    <location>
        <begin position="36"/>
        <end position="55"/>
    </location>
</feature>
<feature type="transmembrane region" description="Helical" evidence="1">
    <location>
        <begin position="99"/>
        <end position="118"/>
    </location>
</feature>